<evidence type="ECO:0000313" key="6">
    <source>
        <dbReference type="EMBL" id="EGN56469.1"/>
    </source>
</evidence>
<organism evidence="6 7">
    <name type="scientific">Hallella multisaccharivorax DSM 17128</name>
    <dbReference type="NCBI Taxonomy" id="688246"/>
    <lineage>
        <taxon>Bacteria</taxon>
        <taxon>Pseudomonadati</taxon>
        <taxon>Bacteroidota</taxon>
        <taxon>Bacteroidia</taxon>
        <taxon>Bacteroidales</taxon>
        <taxon>Prevotellaceae</taxon>
        <taxon>Hallella</taxon>
    </lineage>
</organism>
<dbReference type="CDD" id="cd06171">
    <property type="entry name" value="Sigma70_r4"/>
    <property type="match status" value="1"/>
</dbReference>
<evidence type="ECO:0000256" key="1">
    <source>
        <dbReference type="ARBA" id="ARBA00010641"/>
    </source>
</evidence>
<comment type="similarity">
    <text evidence="1">Belongs to the sigma-70 factor family. ECF subfamily.</text>
</comment>
<sequence>MQQKAQVMEKGNSIYDLIRRGDKRAFEDLYRKYYPVLCELSKAITHSHETAEEIVDDLFFSIWDHRETFSPVSLDSYLFQSIRNNSKKACMSQSFRKKDRTSSIEELYIQIDNYLTDDAHPLGWLLEKEMEKAYNHALDSLSPECRRVFELSRVQGMTYKEIAEKLGISVNTVKYHMKQAIKILTEKLSPVLFLLPFQKIFSISPTLF</sequence>
<reference evidence="7" key="1">
    <citation type="journal article" date="2011" name="Stand. Genomic Sci.">
        <title>Non-contiguous finished genome sequence of the opportunistic oral pathogen Prevotella multisaccharivorax type strain (PPPA20).</title>
        <authorList>
            <person name="Pati A."/>
            <person name="Gronow S."/>
            <person name="Lu M."/>
            <person name="Lapidus A."/>
            <person name="Nolan M."/>
            <person name="Lucas S."/>
            <person name="Hammon N."/>
            <person name="Deshpande S."/>
            <person name="Cheng J.F."/>
            <person name="Tapia R."/>
            <person name="Han C."/>
            <person name="Goodwin L."/>
            <person name="Pitluck S."/>
            <person name="Liolios K."/>
            <person name="Pagani I."/>
            <person name="Mavromatis K."/>
            <person name="Mikhailova N."/>
            <person name="Huntemann M."/>
            <person name="Chen A."/>
            <person name="Palaniappan K."/>
            <person name="Land M."/>
            <person name="Hauser L."/>
            <person name="Detter J.C."/>
            <person name="Brambilla E.M."/>
            <person name="Rohde M."/>
            <person name="Goker M."/>
            <person name="Woyke T."/>
            <person name="Bristow J."/>
            <person name="Eisen J.A."/>
            <person name="Markowitz V."/>
            <person name="Hugenholtz P."/>
            <person name="Kyrpides N.C."/>
            <person name="Klenk H.P."/>
            <person name="Ivanova N."/>
        </authorList>
    </citation>
    <scope>NUCLEOTIDE SEQUENCE [LARGE SCALE GENOMIC DNA]</scope>
    <source>
        <strain evidence="7">DSM 17128</strain>
    </source>
</reference>
<dbReference type="InterPro" id="IPR013325">
    <property type="entry name" value="RNA_pol_sigma_r2"/>
</dbReference>
<dbReference type="PRINTS" id="PR00038">
    <property type="entry name" value="HTHLUXR"/>
</dbReference>
<dbReference type="InterPro" id="IPR014284">
    <property type="entry name" value="RNA_pol_sigma-70_dom"/>
</dbReference>
<dbReference type="PANTHER" id="PTHR43133">
    <property type="entry name" value="RNA POLYMERASE ECF-TYPE SIGMA FACTO"/>
    <property type="match status" value="1"/>
</dbReference>
<evidence type="ECO:0000256" key="4">
    <source>
        <dbReference type="ARBA" id="ARBA00023163"/>
    </source>
</evidence>
<dbReference type="InterPro" id="IPR036388">
    <property type="entry name" value="WH-like_DNA-bd_sf"/>
</dbReference>
<dbReference type="InterPro" id="IPR013324">
    <property type="entry name" value="RNA_pol_sigma_r3/r4-like"/>
</dbReference>
<evidence type="ECO:0000256" key="3">
    <source>
        <dbReference type="ARBA" id="ARBA00023082"/>
    </source>
</evidence>
<dbReference type="Pfam" id="PF08281">
    <property type="entry name" value="Sigma70_r4_2"/>
    <property type="match status" value="1"/>
</dbReference>
<dbReference type="Gene3D" id="1.10.1740.10">
    <property type="match status" value="1"/>
</dbReference>
<dbReference type="NCBIfam" id="TIGR02985">
    <property type="entry name" value="Sig70_bacteroi1"/>
    <property type="match status" value="1"/>
</dbReference>
<dbReference type="Pfam" id="PF04542">
    <property type="entry name" value="Sigma70_r2"/>
    <property type="match status" value="1"/>
</dbReference>
<dbReference type="GO" id="GO:0006352">
    <property type="term" value="P:DNA-templated transcription initiation"/>
    <property type="evidence" value="ECO:0007669"/>
    <property type="project" value="InterPro"/>
</dbReference>
<dbReference type="HOGENOM" id="CLU_047691_4_3_10"/>
<dbReference type="SMART" id="SM00421">
    <property type="entry name" value="HTH_LUXR"/>
    <property type="match status" value="1"/>
</dbReference>
<feature type="domain" description="HTH luxR-type" evidence="5">
    <location>
        <begin position="138"/>
        <end position="194"/>
    </location>
</feature>
<evidence type="ECO:0000256" key="2">
    <source>
        <dbReference type="ARBA" id="ARBA00023015"/>
    </source>
</evidence>
<evidence type="ECO:0000313" key="7">
    <source>
        <dbReference type="Proteomes" id="UP000002772"/>
    </source>
</evidence>
<dbReference type="AlphaFoldDB" id="F8N831"/>
<keyword evidence="4" id="KW-0804">Transcription</keyword>
<accession>F8N831</accession>
<dbReference type="InterPro" id="IPR014327">
    <property type="entry name" value="RNA_pol_sigma70_bacteroid"/>
</dbReference>
<dbReference type="InterPro" id="IPR039425">
    <property type="entry name" value="RNA_pol_sigma-70-like"/>
</dbReference>
<dbReference type="Proteomes" id="UP000002772">
    <property type="component" value="Unassembled WGS sequence"/>
</dbReference>
<keyword evidence="2" id="KW-0805">Transcription regulation</keyword>
<dbReference type="Gene3D" id="1.10.10.10">
    <property type="entry name" value="Winged helix-like DNA-binding domain superfamily/Winged helix DNA-binding domain"/>
    <property type="match status" value="1"/>
</dbReference>
<protein>
    <submittedName>
        <fullName evidence="6">RNA polymerase, sigma-24 subunit, ECF subfamily</fullName>
    </submittedName>
</protein>
<dbReference type="STRING" id="688246.Premu_1028"/>
<keyword evidence="7" id="KW-1185">Reference proteome</keyword>
<dbReference type="InterPro" id="IPR000792">
    <property type="entry name" value="Tscrpt_reg_LuxR_C"/>
</dbReference>
<dbReference type="eggNOG" id="COG1595">
    <property type="taxonomic scope" value="Bacteria"/>
</dbReference>
<evidence type="ECO:0000259" key="5">
    <source>
        <dbReference type="SMART" id="SM00421"/>
    </source>
</evidence>
<gene>
    <name evidence="6" type="ORF">Premu_1028</name>
</gene>
<dbReference type="GO" id="GO:0016987">
    <property type="term" value="F:sigma factor activity"/>
    <property type="evidence" value="ECO:0007669"/>
    <property type="project" value="UniProtKB-KW"/>
</dbReference>
<dbReference type="EMBL" id="GL945017">
    <property type="protein sequence ID" value="EGN56469.1"/>
    <property type="molecule type" value="Genomic_DNA"/>
</dbReference>
<dbReference type="NCBIfam" id="TIGR02937">
    <property type="entry name" value="sigma70-ECF"/>
    <property type="match status" value="1"/>
</dbReference>
<dbReference type="PANTHER" id="PTHR43133:SF46">
    <property type="entry name" value="RNA POLYMERASE SIGMA-70 FACTOR ECF SUBFAMILY"/>
    <property type="match status" value="1"/>
</dbReference>
<dbReference type="SUPFAM" id="SSF88659">
    <property type="entry name" value="Sigma3 and sigma4 domains of RNA polymerase sigma factors"/>
    <property type="match status" value="1"/>
</dbReference>
<dbReference type="GO" id="GO:0003677">
    <property type="term" value="F:DNA binding"/>
    <property type="evidence" value="ECO:0007669"/>
    <property type="project" value="InterPro"/>
</dbReference>
<keyword evidence="3" id="KW-0731">Sigma factor</keyword>
<dbReference type="InterPro" id="IPR007627">
    <property type="entry name" value="RNA_pol_sigma70_r2"/>
</dbReference>
<name>F8N831_9BACT</name>
<dbReference type="SUPFAM" id="SSF88946">
    <property type="entry name" value="Sigma2 domain of RNA polymerase sigma factors"/>
    <property type="match status" value="1"/>
</dbReference>
<dbReference type="InterPro" id="IPR013249">
    <property type="entry name" value="RNA_pol_sigma70_r4_t2"/>
</dbReference>
<dbReference type="OrthoDB" id="9782991at2"/>
<proteinExistence type="inferred from homology"/>